<dbReference type="Proteomes" id="UP000239532">
    <property type="component" value="Unassembled WGS sequence"/>
</dbReference>
<gene>
    <name evidence="4" type="ORF">BST86_08705</name>
</gene>
<dbReference type="OrthoDB" id="1345084at2"/>
<proteinExistence type="predicted"/>
<protein>
    <recommendedName>
        <fullName evidence="3">Secretion system C-terminal sorting domain-containing protein</fullName>
    </recommendedName>
</protein>
<evidence type="ECO:0000313" key="4">
    <source>
        <dbReference type="EMBL" id="PRP67172.1"/>
    </source>
</evidence>
<dbReference type="EMBL" id="MQUC01000003">
    <property type="protein sequence ID" value="PRP67172.1"/>
    <property type="molecule type" value="Genomic_DNA"/>
</dbReference>
<name>A0A2S9WUL7_9FLAO</name>
<dbReference type="InterPro" id="IPR026444">
    <property type="entry name" value="Secre_tail"/>
</dbReference>
<evidence type="ECO:0000256" key="1">
    <source>
        <dbReference type="ARBA" id="ARBA00022729"/>
    </source>
</evidence>
<dbReference type="AlphaFoldDB" id="A0A2S9WUL7"/>
<evidence type="ECO:0000259" key="3">
    <source>
        <dbReference type="Pfam" id="PF18962"/>
    </source>
</evidence>
<dbReference type="RefSeq" id="WP_105982939.1">
    <property type="nucleotide sequence ID" value="NZ_MQUC01000003.1"/>
</dbReference>
<accession>A0A2S9WUL7</accession>
<keyword evidence="5" id="KW-1185">Reference proteome</keyword>
<dbReference type="NCBIfam" id="TIGR04183">
    <property type="entry name" value="Por_Secre_tail"/>
    <property type="match status" value="1"/>
</dbReference>
<organism evidence="4 5">
    <name type="scientific">Nonlabens agnitus</name>
    <dbReference type="NCBI Taxonomy" id="870484"/>
    <lineage>
        <taxon>Bacteria</taxon>
        <taxon>Pseudomonadati</taxon>
        <taxon>Bacteroidota</taxon>
        <taxon>Flavobacteriia</taxon>
        <taxon>Flavobacteriales</taxon>
        <taxon>Flavobacteriaceae</taxon>
        <taxon>Nonlabens</taxon>
    </lineage>
</organism>
<dbReference type="Pfam" id="PF18962">
    <property type="entry name" value="Por_Secre_tail"/>
    <property type="match status" value="1"/>
</dbReference>
<evidence type="ECO:0000313" key="5">
    <source>
        <dbReference type="Proteomes" id="UP000239532"/>
    </source>
</evidence>
<sequence length="229" mass="25159">MLKITFLLLFAATIATAQDLTLTSTSSLSINDGGSLYINGAELDPSVNYDLVGPNEVTTTKTALTSPRSINKVIEWSSPVEDYQGMIYFHYGNQDLNQLEESSLGLIIRDVNSEWIGLDSNLDQGSRTIGFGFSSPTNISGISVSEKQTASSNSFDSAQLQLYPNPTTSTLTLEYNSEVETEIYNLQGSSLFKTSEKKIDFSNLSSGVYLIKITDQQTQDSIYKKIIKK</sequence>
<evidence type="ECO:0000256" key="2">
    <source>
        <dbReference type="SAM" id="SignalP"/>
    </source>
</evidence>
<reference evidence="4 5" key="1">
    <citation type="submission" date="2016-11" db="EMBL/GenBank/DDBJ databases">
        <title>Trade-off between light-utilization and light-protection in marine flavobacteria.</title>
        <authorList>
            <person name="Kumagai Y."/>
        </authorList>
    </citation>
    <scope>NUCLEOTIDE SEQUENCE [LARGE SCALE GENOMIC DNA]</scope>
    <source>
        <strain evidence="4 5">JCM 17109</strain>
    </source>
</reference>
<feature type="signal peptide" evidence="2">
    <location>
        <begin position="1"/>
        <end position="17"/>
    </location>
</feature>
<feature type="chain" id="PRO_5015766899" description="Secretion system C-terminal sorting domain-containing protein" evidence="2">
    <location>
        <begin position="18"/>
        <end position="229"/>
    </location>
</feature>
<keyword evidence="1 2" id="KW-0732">Signal</keyword>
<feature type="domain" description="Secretion system C-terminal sorting" evidence="3">
    <location>
        <begin position="162"/>
        <end position="227"/>
    </location>
</feature>
<comment type="caution">
    <text evidence="4">The sequence shown here is derived from an EMBL/GenBank/DDBJ whole genome shotgun (WGS) entry which is preliminary data.</text>
</comment>